<organism evidence="2 3">
    <name type="scientific">Nesterenkonia rhizosphaerae</name>
    <dbReference type="NCBI Taxonomy" id="1348272"/>
    <lineage>
        <taxon>Bacteria</taxon>
        <taxon>Bacillati</taxon>
        <taxon>Actinomycetota</taxon>
        <taxon>Actinomycetes</taxon>
        <taxon>Micrococcales</taxon>
        <taxon>Micrococcaceae</taxon>
        <taxon>Nesterenkonia</taxon>
    </lineage>
</organism>
<evidence type="ECO:0000313" key="2">
    <source>
        <dbReference type="EMBL" id="GAA4920909.1"/>
    </source>
</evidence>
<gene>
    <name evidence="2" type="ORF">GCM10025790_16360</name>
</gene>
<comment type="caution">
    <text evidence="2">The sequence shown here is derived from an EMBL/GenBank/DDBJ whole genome shotgun (WGS) entry which is preliminary data.</text>
</comment>
<accession>A0ABP9FYC8</accession>
<protein>
    <recommendedName>
        <fullName evidence="4">Cardiolipin synthase N-terminal domain-containing protein</fullName>
    </recommendedName>
</protein>
<keyword evidence="3" id="KW-1185">Reference proteome</keyword>
<name>A0ABP9FYC8_9MICC</name>
<evidence type="ECO:0008006" key="4">
    <source>
        <dbReference type="Google" id="ProtNLM"/>
    </source>
</evidence>
<evidence type="ECO:0000313" key="3">
    <source>
        <dbReference type="Proteomes" id="UP001500368"/>
    </source>
</evidence>
<evidence type="ECO:0000256" key="1">
    <source>
        <dbReference type="SAM" id="Phobius"/>
    </source>
</evidence>
<proteinExistence type="predicted"/>
<keyword evidence="1" id="KW-1133">Transmembrane helix</keyword>
<dbReference type="EMBL" id="BAABLW010000007">
    <property type="protein sequence ID" value="GAA4920909.1"/>
    <property type="molecule type" value="Genomic_DNA"/>
</dbReference>
<dbReference type="RefSeq" id="WP_345477559.1">
    <property type="nucleotide sequence ID" value="NZ_BAABLW010000007.1"/>
</dbReference>
<reference evidence="3" key="1">
    <citation type="journal article" date="2019" name="Int. J. Syst. Evol. Microbiol.">
        <title>The Global Catalogue of Microorganisms (GCM) 10K type strain sequencing project: providing services to taxonomists for standard genome sequencing and annotation.</title>
        <authorList>
            <consortium name="The Broad Institute Genomics Platform"/>
            <consortium name="The Broad Institute Genome Sequencing Center for Infectious Disease"/>
            <person name="Wu L."/>
            <person name="Ma J."/>
        </authorList>
    </citation>
    <scope>NUCLEOTIDE SEQUENCE [LARGE SCALE GENOMIC DNA]</scope>
    <source>
        <strain evidence="3">JCM 19129</strain>
    </source>
</reference>
<sequence length="96" mass="10386">MLSADTTMNPLIPTEWEITAQVVGLIGVGLMIWAIIAVLRARNLTTSIRLALVLAAVLVPFLGPVLALLGTRSLLPSQNRTRRDVRELETTSPAVK</sequence>
<keyword evidence="1" id="KW-0472">Membrane</keyword>
<feature type="transmembrane region" description="Helical" evidence="1">
    <location>
        <begin position="20"/>
        <end position="39"/>
    </location>
</feature>
<dbReference type="Proteomes" id="UP001500368">
    <property type="component" value="Unassembled WGS sequence"/>
</dbReference>
<feature type="transmembrane region" description="Helical" evidence="1">
    <location>
        <begin position="51"/>
        <end position="70"/>
    </location>
</feature>
<keyword evidence="1" id="KW-0812">Transmembrane</keyword>